<dbReference type="Proteomes" id="UP000093858">
    <property type="component" value="Unassembled WGS sequence"/>
</dbReference>
<dbReference type="RefSeq" id="WP_064541154.1">
    <property type="nucleotide sequence ID" value="NZ_LWSU01000246.1"/>
</dbReference>
<feature type="compositionally biased region" description="Low complexity" evidence="1">
    <location>
        <begin position="35"/>
        <end position="49"/>
    </location>
</feature>
<evidence type="ECO:0000313" key="3">
    <source>
        <dbReference type="Proteomes" id="UP000093858"/>
    </source>
</evidence>
<dbReference type="EMBL" id="LWSU01000246">
    <property type="protein sequence ID" value="OAX54094.1"/>
    <property type="molecule type" value="Genomic_DNA"/>
</dbReference>
<gene>
    <name evidence="2" type="ORF">A6R73_04695</name>
</gene>
<organism evidence="2 3">
    <name type="scientific">Xanthomonas graminis pv. poae</name>
    <dbReference type="NCBI Taxonomy" id="227946"/>
    <lineage>
        <taxon>Bacteria</taxon>
        <taxon>Pseudomonadati</taxon>
        <taxon>Pseudomonadota</taxon>
        <taxon>Gammaproteobacteria</taxon>
        <taxon>Lysobacterales</taxon>
        <taxon>Lysobacteraceae</taxon>
        <taxon>Xanthomonas</taxon>
        <taxon>Xanthomonas translucens group</taxon>
        <taxon>Xanthomonas graminis</taxon>
    </lineage>
</organism>
<evidence type="ECO:0000313" key="2">
    <source>
        <dbReference type="EMBL" id="OAX54094.1"/>
    </source>
</evidence>
<feature type="compositionally biased region" description="Pro residues" evidence="1">
    <location>
        <begin position="258"/>
        <end position="268"/>
    </location>
</feature>
<reference evidence="2 3" key="1">
    <citation type="submission" date="2016-04" db="EMBL/GenBank/DDBJ databases">
        <title>Xanthomonas translucens phylogeny.</title>
        <authorList>
            <person name="Langlois P."/>
        </authorList>
    </citation>
    <scope>NUCLEOTIDE SEQUENCE [LARGE SCALE GENOMIC DNA]</scope>
    <source>
        <strain evidence="2 3">B99</strain>
    </source>
</reference>
<accession>A0A199NYK5</accession>
<feature type="region of interest" description="Disordered" evidence="1">
    <location>
        <begin position="245"/>
        <end position="268"/>
    </location>
</feature>
<name>A0A199NYK5_9XANT</name>
<feature type="compositionally biased region" description="Low complexity" evidence="1">
    <location>
        <begin position="245"/>
        <end position="257"/>
    </location>
</feature>
<proteinExistence type="predicted"/>
<dbReference type="AlphaFoldDB" id="A0A199NYK5"/>
<protein>
    <submittedName>
        <fullName evidence="2">Uncharacterized protein</fullName>
    </submittedName>
</protein>
<feature type="region of interest" description="Disordered" evidence="1">
    <location>
        <begin position="35"/>
        <end position="70"/>
    </location>
</feature>
<sequence length="268" mass="25151">MAIRAVSSTSHPRIDLEAGDTGAATITAPSALPSSSAALSGLTPAPARAAPRRARVTDAQAQSAPPSALRQVGSYGGPALDALASGLSLAASRLSAAPDAAKLTGTLSGALWAGGAGLTQVGSASPPLLVTGANALGGVAGVLSAVQPWTGANSASALAYASAAAWAVNGAANMVRAGSDAGRHLPSRVLQGVSGAANVAAAALAAAAASASQKDEPVKAANLGAASSLAWGVGAIAALGSACTAAPDGDAASAEEAPPSPHAPAVAP</sequence>
<comment type="caution">
    <text evidence="2">The sequence shown here is derived from an EMBL/GenBank/DDBJ whole genome shotgun (WGS) entry which is preliminary data.</text>
</comment>
<evidence type="ECO:0000256" key="1">
    <source>
        <dbReference type="SAM" id="MobiDB-lite"/>
    </source>
</evidence>